<sequence length="121" mass="13333">MVKNEEDLNSKSFSTLHPGLDLDFAQRKLENPARSLVLHPLPSVQGASCGQSLQLANQLITGFRTITYSHFTSILVTRFNDLFCIRPGQHCIIGCKIGPSSSQVTSVLNRKCFLPCTEPNS</sequence>
<reference evidence="1 2" key="1">
    <citation type="submission" date="2024-01" db="EMBL/GenBank/DDBJ databases">
        <title>The genomes of 5 underutilized Papilionoideae crops provide insights into root nodulation and disease resistanc.</title>
        <authorList>
            <person name="Jiang F."/>
        </authorList>
    </citation>
    <scope>NUCLEOTIDE SEQUENCE [LARGE SCALE GENOMIC DNA]</scope>
    <source>
        <strain evidence="1">LVBAO_FW01</strain>
        <tissue evidence="1">Leaves</tissue>
    </source>
</reference>
<dbReference type="AlphaFoldDB" id="A0AAN9R7F8"/>
<protein>
    <submittedName>
        <fullName evidence="1">Uncharacterized protein</fullName>
    </submittedName>
</protein>
<comment type="caution">
    <text evidence="1">The sequence shown here is derived from an EMBL/GenBank/DDBJ whole genome shotgun (WGS) entry which is preliminary data.</text>
</comment>
<dbReference type="Proteomes" id="UP001367508">
    <property type="component" value="Unassembled WGS sequence"/>
</dbReference>
<gene>
    <name evidence="1" type="ORF">VNO77_04083</name>
</gene>
<organism evidence="1 2">
    <name type="scientific">Canavalia gladiata</name>
    <name type="common">Sword bean</name>
    <name type="synonym">Dolichos gladiatus</name>
    <dbReference type="NCBI Taxonomy" id="3824"/>
    <lineage>
        <taxon>Eukaryota</taxon>
        <taxon>Viridiplantae</taxon>
        <taxon>Streptophyta</taxon>
        <taxon>Embryophyta</taxon>
        <taxon>Tracheophyta</taxon>
        <taxon>Spermatophyta</taxon>
        <taxon>Magnoliopsida</taxon>
        <taxon>eudicotyledons</taxon>
        <taxon>Gunneridae</taxon>
        <taxon>Pentapetalae</taxon>
        <taxon>rosids</taxon>
        <taxon>fabids</taxon>
        <taxon>Fabales</taxon>
        <taxon>Fabaceae</taxon>
        <taxon>Papilionoideae</taxon>
        <taxon>50 kb inversion clade</taxon>
        <taxon>NPAAA clade</taxon>
        <taxon>indigoferoid/millettioid clade</taxon>
        <taxon>Phaseoleae</taxon>
        <taxon>Canavalia</taxon>
    </lineage>
</organism>
<evidence type="ECO:0000313" key="2">
    <source>
        <dbReference type="Proteomes" id="UP001367508"/>
    </source>
</evidence>
<keyword evidence="2" id="KW-1185">Reference proteome</keyword>
<proteinExistence type="predicted"/>
<dbReference type="EMBL" id="JAYMYQ010000001">
    <property type="protein sequence ID" value="KAK7361986.1"/>
    <property type="molecule type" value="Genomic_DNA"/>
</dbReference>
<evidence type="ECO:0000313" key="1">
    <source>
        <dbReference type="EMBL" id="KAK7361986.1"/>
    </source>
</evidence>
<accession>A0AAN9R7F8</accession>
<name>A0AAN9R7F8_CANGL</name>